<dbReference type="Proteomes" id="UP000092993">
    <property type="component" value="Unassembled WGS sequence"/>
</dbReference>
<sequence>MSCNRTAIRVSDELSSAECPKMQLLVAPLGTLSNSSSTAGIADLLRGAMFSRSGAARYSAGDSYIGHICISSFLYRLPSSSAIYLHSRAVPSASNALMGVKKRGLRSPMSALQSSSNNILNACNFRLLPDFNRSLSAWQC</sequence>
<evidence type="ECO:0000313" key="1">
    <source>
        <dbReference type="EMBL" id="OBZ65735.1"/>
    </source>
</evidence>
<proteinExistence type="predicted"/>
<organism evidence="1 2">
    <name type="scientific">Grifola frondosa</name>
    <name type="common">Maitake</name>
    <name type="synonym">Polyporus frondosus</name>
    <dbReference type="NCBI Taxonomy" id="5627"/>
    <lineage>
        <taxon>Eukaryota</taxon>
        <taxon>Fungi</taxon>
        <taxon>Dikarya</taxon>
        <taxon>Basidiomycota</taxon>
        <taxon>Agaricomycotina</taxon>
        <taxon>Agaricomycetes</taxon>
        <taxon>Polyporales</taxon>
        <taxon>Grifolaceae</taxon>
        <taxon>Grifola</taxon>
    </lineage>
</organism>
<dbReference type="AlphaFoldDB" id="A0A1C7LLQ7"/>
<accession>A0A1C7LLQ7</accession>
<evidence type="ECO:0000313" key="2">
    <source>
        <dbReference type="Proteomes" id="UP000092993"/>
    </source>
</evidence>
<gene>
    <name evidence="1" type="ORF">A0H81_14301</name>
</gene>
<comment type="caution">
    <text evidence="1">The sequence shown here is derived from an EMBL/GenBank/DDBJ whole genome shotgun (WGS) entry which is preliminary data.</text>
</comment>
<protein>
    <submittedName>
        <fullName evidence="1">Uncharacterized protein</fullName>
    </submittedName>
</protein>
<name>A0A1C7LLQ7_GRIFR</name>
<dbReference type="EMBL" id="LUGG01000041">
    <property type="protein sequence ID" value="OBZ65735.1"/>
    <property type="molecule type" value="Genomic_DNA"/>
</dbReference>
<keyword evidence="2" id="KW-1185">Reference proteome</keyword>
<reference evidence="1 2" key="1">
    <citation type="submission" date="2016-03" db="EMBL/GenBank/DDBJ databases">
        <title>Whole genome sequencing of Grifola frondosa 9006-11.</title>
        <authorList>
            <person name="Min B."/>
            <person name="Park H."/>
            <person name="Kim J.-G."/>
            <person name="Cho H."/>
            <person name="Oh Y.-L."/>
            <person name="Kong W.-S."/>
            <person name="Choi I.-G."/>
        </authorList>
    </citation>
    <scope>NUCLEOTIDE SEQUENCE [LARGE SCALE GENOMIC DNA]</scope>
    <source>
        <strain evidence="1 2">9006-11</strain>
    </source>
</reference>